<dbReference type="SUPFAM" id="SSF49785">
    <property type="entry name" value="Galactose-binding domain-like"/>
    <property type="match status" value="1"/>
</dbReference>
<organism evidence="1 2">
    <name type="scientific">Candidatus Defluviibacterium haderslevense</name>
    <dbReference type="NCBI Taxonomy" id="2981993"/>
    <lineage>
        <taxon>Bacteria</taxon>
        <taxon>Pseudomonadati</taxon>
        <taxon>Bacteroidota</taxon>
        <taxon>Saprospiria</taxon>
        <taxon>Saprospirales</taxon>
        <taxon>Saprospiraceae</taxon>
        <taxon>Candidatus Defluviibacterium</taxon>
    </lineage>
</organism>
<reference evidence="1 2" key="1">
    <citation type="submission" date="2020-10" db="EMBL/GenBank/DDBJ databases">
        <title>Connecting structure to function with the recovery of over 1000 high-quality activated sludge metagenome-assembled genomes encoding full-length rRNA genes using long-read sequencing.</title>
        <authorList>
            <person name="Singleton C.M."/>
            <person name="Petriglieri F."/>
            <person name="Kristensen J.M."/>
            <person name="Kirkegaard R.H."/>
            <person name="Michaelsen T.Y."/>
            <person name="Andersen M.H."/>
            <person name="Karst S.M."/>
            <person name="Dueholm M.S."/>
            <person name="Nielsen P.H."/>
            <person name="Albertsen M."/>
        </authorList>
    </citation>
    <scope>NUCLEOTIDE SEQUENCE [LARGE SCALE GENOMIC DNA]</scope>
    <source>
        <strain evidence="1">Ribe_18-Q3-R11-54_BAT3C.373</strain>
    </source>
</reference>
<name>A0A9D7S844_9BACT</name>
<proteinExistence type="predicted"/>
<dbReference type="EMBL" id="JADKFW010000005">
    <property type="protein sequence ID" value="MBK9717705.1"/>
    <property type="molecule type" value="Genomic_DNA"/>
</dbReference>
<dbReference type="Proteomes" id="UP000808349">
    <property type="component" value="Unassembled WGS sequence"/>
</dbReference>
<dbReference type="AlphaFoldDB" id="A0A9D7S844"/>
<comment type="caution">
    <text evidence="1">The sequence shown here is derived from an EMBL/GenBank/DDBJ whole genome shotgun (WGS) entry which is preliminary data.</text>
</comment>
<evidence type="ECO:0000313" key="1">
    <source>
        <dbReference type="EMBL" id="MBK9717705.1"/>
    </source>
</evidence>
<evidence type="ECO:0000313" key="2">
    <source>
        <dbReference type="Proteomes" id="UP000808349"/>
    </source>
</evidence>
<dbReference type="InterPro" id="IPR008979">
    <property type="entry name" value="Galactose-bd-like_sf"/>
</dbReference>
<sequence>MNKIKTPFSIKFNLENASKLITVLLMFIYSTCLLPAQVLGDGPIWPCGEVPNPPNGGRVDLSRDGYPLFSSGTDNAFITTDGVSIDGHSASTDFEFNPYWEIDLGCKSYIENIRFFHSLFIGNDLINFYIFVSNQPFGNSTLFNNLNNGSNYISHINIPITSGDSIPIEHIGRYVRIQKNG</sequence>
<gene>
    <name evidence="1" type="ORF">IPO85_09365</name>
</gene>
<dbReference type="Gene3D" id="2.60.120.260">
    <property type="entry name" value="Galactose-binding domain-like"/>
    <property type="match status" value="1"/>
</dbReference>
<evidence type="ECO:0008006" key="3">
    <source>
        <dbReference type="Google" id="ProtNLM"/>
    </source>
</evidence>
<accession>A0A9D7S844</accession>
<protein>
    <recommendedName>
        <fullName evidence="3">Discoidin domain-containing protein</fullName>
    </recommendedName>
</protein>